<reference evidence="2" key="1">
    <citation type="journal article" date="2022" name="bioRxiv">
        <title>Sequencing and chromosome-scale assembly of the giantPleurodeles waltlgenome.</title>
        <authorList>
            <person name="Brown T."/>
            <person name="Elewa A."/>
            <person name="Iarovenko S."/>
            <person name="Subramanian E."/>
            <person name="Araus A.J."/>
            <person name="Petzold A."/>
            <person name="Susuki M."/>
            <person name="Suzuki K.-i.T."/>
            <person name="Hayashi T."/>
            <person name="Toyoda A."/>
            <person name="Oliveira C."/>
            <person name="Osipova E."/>
            <person name="Leigh N.D."/>
            <person name="Simon A."/>
            <person name="Yun M.H."/>
        </authorList>
    </citation>
    <scope>NUCLEOTIDE SEQUENCE</scope>
    <source>
        <strain evidence="2">20211129_DDA</strain>
        <tissue evidence="2">Liver</tissue>
    </source>
</reference>
<proteinExistence type="predicted"/>
<comment type="caution">
    <text evidence="2">The sequence shown here is derived from an EMBL/GenBank/DDBJ whole genome shotgun (WGS) entry which is preliminary data.</text>
</comment>
<feature type="compositionally biased region" description="Pro residues" evidence="1">
    <location>
        <begin position="74"/>
        <end position="89"/>
    </location>
</feature>
<evidence type="ECO:0000313" key="2">
    <source>
        <dbReference type="EMBL" id="KAJ1207734.1"/>
    </source>
</evidence>
<gene>
    <name evidence="2" type="ORF">NDU88_003124</name>
</gene>
<protein>
    <submittedName>
        <fullName evidence="2">Uncharacterized protein</fullName>
    </submittedName>
</protein>
<feature type="compositionally biased region" description="Low complexity" evidence="1">
    <location>
        <begin position="108"/>
        <end position="127"/>
    </location>
</feature>
<evidence type="ECO:0000256" key="1">
    <source>
        <dbReference type="SAM" id="MobiDB-lite"/>
    </source>
</evidence>
<organism evidence="2 3">
    <name type="scientific">Pleurodeles waltl</name>
    <name type="common">Iberian ribbed newt</name>
    <dbReference type="NCBI Taxonomy" id="8319"/>
    <lineage>
        <taxon>Eukaryota</taxon>
        <taxon>Metazoa</taxon>
        <taxon>Chordata</taxon>
        <taxon>Craniata</taxon>
        <taxon>Vertebrata</taxon>
        <taxon>Euteleostomi</taxon>
        <taxon>Amphibia</taxon>
        <taxon>Batrachia</taxon>
        <taxon>Caudata</taxon>
        <taxon>Salamandroidea</taxon>
        <taxon>Salamandridae</taxon>
        <taxon>Pleurodelinae</taxon>
        <taxon>Pleurodeles</taxon>
    </lineage>
</organism>
<feature type="compositionally biased region" description="Polar residues" evidence="1">
    <location>
        <begin position="58"/>
        <end position="67"/>
    </location>
</feature>
<name>A0AAV7W3V7_PLEWA</name>
<accession>A0AAV7W3V7</accession>
<dbReference type="EMBL" id="JANPWB010000002">
    <property type="protein sequence ID" value="KAJ1207734.1"/>
    <property type="molecule type" value="Genomic_DNA"/>
</dbReference>
<keyword evidence="3" id="KW-1185">Reference proteome</keyword>
<sequence length="146" mass="15477">MSQAKDIPPPQKLKKLVAAQREKAKTPATKGSPRTTDVSGKTAAPPSKLGKGQRKKGNSTPTCTADKTATGTPHAPPPRAPLPRTPPPAERSLSHPPAPLPRTPPPAARSLSHPPALLPRTPLPAARSLSHPPAPLPNEHRKHRRY</sequence>
<dbReference type="AlphaFoldDB" id="A0AAV7W3V7"/>
<dbReference type="Proteomes" id="UP001066276">
    <property type="component" value="Chromosome 1_2"/>
</dbReference>
<evidence type="ECO:0000313" key="3">
    <source>
        <dbReference type="Proteomes" id="UP001066276"/>
    </source>
</evidence>
<feature type="compositionally biased region" description="Pro residues" evidence="1">
    <location>
        <begin position="96"/>
        <end position="107"/>
    </location>
</feature>
<feature type="region of interest" description="Disordered" evidence="1">
    <location>
        <begin position="1"/>
        <end position="146"/>
    </location>
</feature>